<dbReference type="GO" id="GO:0006644">
    <property type="term" value="P:phospholipid metabolic process"/>
    <property type="evidence" value="ECO:0007669"/>
    <property type="project" value="InterPro"/>
</dbReference>
<dbReference type="AlphaFoldDB" id="A0A8D0GA13"/>
<evidence type="ECO:0000256" key="5">
    <source>
        <dbReference type="PIRSR" id="PIRSR601211-3"/>
    </source>
</evidence>
<dbReference type="PANTHER" id="PTHR11716:SF4">
    <property type="entry name" value="GROUP 10 SECRETORY PHOSPHOLIPASE A2"/>
    <property type="match status" value="1"/>
</dbReference>
<evidence type="ECO:0000256" key="4">
    <source>
        <dbReference type="PIRSR" id="PIRSR601211-2"/>
    </source>
</evidence>
<dbReference type="SMART" id="SM00085">
    <property type="entry name" value="PA2c"/>
    <property type="match status" value="1"/>
</dbReference>
<evidence type="ECO:0000256" key="6">
    <source>
        <dbReference type="RuleBase" id="RU003654"/>
    </source>
</evidence>
<evidence type="ECO:0000256" key="2">
    <source>
        <dbReference type="ARBA" id="ARBA00022525"/>
    </source>
</evidence>
<feature type="chain" id="PRO_5034747875" description="Phospholipase A2" evidence="7">
    <location>
        <begin position="24"/>
        <end position="131"/>
    </location>
</feature>
<dbReference type="PROSITE" id="PS00118">
    <property type="entry name" value="PA2_HIS"/>
    <property type="match status" value="1"/>
</dbReference>
<feature type="binding site" evidence="4">
    <location>
        <position position="68"/>
    </location>
    <ligand>
        <name>Ca(2+)</name>
        <dbReference type="ChEBI" id="CHEBI:29108"/>
    </ligand>
</feature>
<name>A0A8D0GA13_SPHPU</name>
<accession>A0A8D0GA13</accession>
<keyword evidence="7" id="KW-0443">Lipid metabolism</keyword>
<dbReference type="GO" id="GO:0005576">
    <property type="term" value="C:extracellular region"/>
    <property type="evidence" value="ECO:0007669"/>
    <property type="project" value="UniProtKB-SubCell"/>
</dbReference>
<comment type="similarity">
    <text evidence="6">Belongs to the phospholipase A2 family.</text>
</comment>
<dbReference type="Proteomes" id="UP000694392">
    <property type="component" value="Unplaced"/>
</dbReference>
<comment type="cofactor">
    <cofactor evidence="4">
        <name>Ca(2+)</name>
        <dbReference type="ChEBI" id="CHEBI:29108"/>
    </cofactor>
    <text evidence="4">Binds 1 Ca(2+) ion per subunit.</text>
</comment>
<keyword evidence="3 5" id="KW-1015">Disulfide bond</keyword>
<dbReference type="InterPro" id="IPR033113">
    <property type="entry name" value="PLA2_histidine"/>
</dbReference>
<dbReference type="InterPro" id="IPR001211">
    <property type="entry name" value="PLA2"/>
</dbReference>
<reference evidence="9" key="2">
    <citation type="submission" date="2025-09" db="UniProtKB">
        <authorList>
            <consortium name="Ensembl"/>
        </authorList>
    </citation>
    <scope>IDENTIFICATION</scope>
</reference>
<comment type="catalytic activity">
    <reaction evidence="7">
        <text>a 1,2-diacyl-sn-glycero-3-phosphocholine + H2O = a 1-acyl-sn-glycero-3-phosphocholine + a fatty acid + H(+)</text>
        <dbReference type="Rhea" id="RHEA:15801"/>
        <dbReference type="ChEBI" id="CHEBI:15377"/>
        <dbReference type="ChEBI" id="CHEBI:15378"/>
        <dbReference type="ChEBI" id="CHEBI:28868"/>
        <dbReference type="ChEBI" id="CHEBI:57643"/>
        <dbReference type="ChEBI" id="CHEBI:58168"/>
        <dbReference type="EC" id="3.1.1.4"/>
    </reaction>
</comment>
<dbReference type="SUPFAM" id="SSF48619">
    <property type="entry name" value="Phospholipase A2, PLA2"/>
    <property type="match status" value="1"/>
</dbReference>
<dbReference type="Pfam" id="PF00068">
    <property type="entry name" value="Phospholip_A2_1"/>
    <property type="match status" value="1"/>
</dbReference>
<dbReference type="InterPro" id="IPR036444">
    <property type="entry name" value="PLipase_A2_dom_sf"/>
</dbReference>
<dbReference type="Gene3D" id="1.20.90.10">
    <property type="entry name" value="Phospholipase A2 domain"/>
    <property type="match status" value="1"/>
</dbReference>
<feature type="signal peptide" evidence="7">
    <location>
        <begin position="1"/>
        <end position="23"/>
    </location>
</feature>
<dbReference type="GeneTree" id="ENSGT00940000157803"/>
<evidence type="ECO:0000256" key="3">
    <source>
        <dbReference type="ARBA" id="ARBA00023157"/>
    </source>
</evidence>
<protein>
    <recommendedName>
        <fullName evidence="7">Phospholipase A2</fullName>
        <ecNumber evidence="7">3.1.1.4</ecNumber>
    </recommendedName>
</protein>
<evidence type="ECO:0000313" key="10">
    <source>
        <dbReference type="Proteomes" id="UP000694392"/>
    </source>
</evidence>
<dbReference type="GO" id="GO:0005543">
    <property type="term" value="F:phospholipid binding"/>
    <property type="evidence" value="ECO:0007669"/>
    <property type="project" value="TreeGrafter"/>
</dbReference>
<dbReference type="PRINTS" id="PR00389">
    <property type="entry name" value="PHPHLIPASEA2"/>
</dbReference>
<dbReference type="GO" id="GO:0016042">
    <property type="term" value="P:lipid catabolic process"/>
    <property type="evidence" value="ECO:0007669"/>
    <property type="project" value="InterPro"/>
</dbReference>
<evidence type="ECO:0000313" key="9">
    <source>
        <dbReference type="Ensembl" id="ENSSPUP00000002927.1"/>
    </source>
</evidence>
<evidence type="ECO:0000256" key="1">
    <source>
        <dbReference type="ARBA" id="ARBA00004613"/>
    </source>
</evidence>
<feature type="disulfide bond" evidence="5">
    <location>
        <begin position="65"/>
        <end position="81"/>
    </location>
</feature>
<evidence type="ECO:0000259" key="8">
    <source>
        <dbReference type="SMART" id="SM00085"/>
    </source>
</evidence>
<feature type="domain" description="Phospholipase A2-like central" evidence="8">
    <location>
        <begin position="39"/>
        <end position="131"/>
    </location>
</feature>
<evidence type="ECO:0000256" key="7">
    <source>
        <dbReference type="RuleBase" id="RU361236"/>
    </source>
</evidence>
<dbReference type="GO" id="GO:0005509">
    <property type="term" value="F:calcium ion binding"/>
    <property type="evidence" value="ECO:0007669"/>
    <property type="project" value="InterPro"/>
</dbReference>
<keyword evidence="7" id="KW-0732">Signal</keyword>
<sequence length="131" mass="14247">MLLASPMLLIPLLLLGTPCSTFAVCEDALGKSHSLHTRGLTELSGAISCGTGRSPLAYIGYGCYCGLGGQGWPKDRTDWCCHRHDCCYDKAERAGCSPKMQRYEWICEHNAVVCGKETPITFTCPPPPHIT</sequence>
<keyword evidence="2 7" id="KW-0964">Secreted</keyword>
<dbReference type="InterPro" id="IPR016090">
    <property type="entry name" value="PLA2-like_dom"/>
</dbReference>
<feature type="binding site" evidence="4">
    <location>
        <position position="85"/>
    </location>
    <ligand>
        <name>Ca(2+)</name>
        <dbReference type="ChEBI" id="CHEBI:29108"/>
    </ligand>
</feature>
<keyword evidence="7" id="KW-0378">Hydrolase</keyword>
<dbReference type="EC" id="3.1.1.4" evidence="7"/>
<dbReference type="FunFam" id="1.20.90.10:FF:000017">
    <property type="entry name" value="Phospholipase A(2)"/>
    <property type="match status" value="1"/>
</dbReference>
<dbReference type="Ensembl" id="ENSSPUT00000003105.1">
    <property type="protein sequence ID" value="ENSSPUP00000002927.1"/>
    <property type="gene ID" value="ENSSPUG00000002251.1"/>
</dbReference>
<comment type="subcellular location">
    <subcellularLocation>
        <location evidence="1 7">Secreted</location>
    </subcellularLocation>
</comment>
<dbReference type="GO" id="GO:0050482">
    <property type="term" value="P:arachidonate secretion"/>
    <property type="evidence" value="ECO:0007669"/>
    <property type="project" value="InterPro"/>
</dbReference>
<proteinExistence type="inferred from homology"/>
<dbReference type="PANTHER" id="PTHR11716">
    <property type="entry name" value="PHOSPHOLIPASE A2 FAMILY MEMBER"/>
    <property type="match status" value="1"/>
</dbReference>
<keyword evidence="10" id="KW-1185">Reference proteome</keyword>
<organism evidence="9 10">
    <name type="scientific">Sphenodon punctatus</name>
    <name type="common">Tuatara</name>
    <name type="synonym">Hatteria punctata</name>
    <dbReference type="NCBI Taxonomy" id="8508"/>
    <lineage>
        <taxon>Eukaryota</taxon>
        <taxon>Metazoa</taxon>
        <taxon>Chordata</taxon>
        <taxon>Craniata</taxon>
        <taxon>Vertebrata</taxon>
        <taxon>Euteleostomi</taxon>
        <taxon>Lepidosauria</taxon>
        <taxon>Sphenodontia</taxon>
        <taxon>Sphenodontidae</taxon>
        <taxon>Sphenodon</taxon>
    </lineage>
</organism>
<reference evidence="9" key="1">
    <citation type="submission" date="2025-08" db="UniProtKB">
        <authorList>
            <consortium name="Ensembl"/>
        </authorList>
    </citation>
    <scope>IDENTIFICATION</scope>
</reference>
<keyword evidence="4 7" id="KW-0106">Calcium</keyword>
<dbReference type="GO" id="GO:0047498">
    <property type="term" value="F:calcium-dependent phospholipase A2 activity"/>
    <property type="evidence" value="ECO:0007669"/>
    <property type="project" value="TreeGrafter"/>
</dbReference>
<feature type="binding site" evidence="4">
    <location>
        <position position="66"/>
    </location>
    <ligand>
        <name>Ca(2+)</name>
        <dbReference type="ChEBI" id="CHEBI:29108"/>
    </ligand>
</feature>
<keyword evidence="4" id="KW-0479">Metal-binding</keyword>
<feature type="binding site" evidence="4">
    <location>
        <position position="64"/>
    </location>
    <ligand>
        <name>Ca(2+)</name>
        <dbReference type="ChEBI" id="CHEBI:29108"/>
    </ligand>
</feature>